<dbReference type="RefSeq" id="WP_186560068.1">
    <property type="nucleotide sequence ID" value="NZ_JACNMF010000002.1"/>
</dbReference>
<dbReference type="InterPro" id="IPR011048">
    <property type="entry name" value="Haem_d1_sf"/>
</dbReference>
<organism evidence="2 3">
    <name type="scientific">Hyunsoonleella aquatilis</name>
    <dbReference type="NCBI Taxonomy" id="2762758"/>
    <lineage>
        <taxon>Bacteria</taxon>
        <taxon>Pseudomonadati</taxon>
        <taxon>Bacteroidota</taxon>
        <taxon>Flavobacteriia</taxon>
        <taxon>Flavobacteriales</taxon>
        <taxon>Flavobacteriaceae</taxon>
    </lineage>
</organism>
<dbReference type="Proteomes" id="UP000656244">
    <property type="component" value="Unassembled WGS sequence"/>
</dbReference>
<reference evidence="2" key="1">
    <citation type="submission" date="2020-08" db="EMBL/GenBank/DDBJ databases">
        <title>Hyunsoonleella sp. strain SJ7 genome sequencing and assembly.</title>
        <authorList>
            <person name="Kim I."/>
        </authorList>
    </citation>
    <scope>NUCLEOTIDE SEQUENCE</scope>
    <source>
        <strain evidence="2">SJ7</strain>
    </source>
</reference>
<dbReference type="InterPro" id="IPR015943">
    <property type="entry name" value="WD40/YVTN_repeat-like_dom_sf"/>
</dbReference>
<keyword evidence="3" id="KW-1185">Reference proteome</keyword>
<evidence type="ECO:0000313" key="3">
    <source>
        <dbReference type="Proteomes" id="UP000656244"/>
    </source>
</evidence>
<dbReference type="InterPro" id="IPR055188">
    <property type="entry name" value="Choice_anch_I"/>
</dbReference>
<dbReference type="InterPro" id="IPR052956">
    <property type="entry name" value="Mesenchyme-surface_protein"/>
</dbReference>
<feature type="domain" description="Choice-of-anchor I" evidence="1">
    <location>
        <begin position="51"/>
        <end position="499"/>
    </location>
</feature>
<gene>
    <name evidence="2" type="ORF">H7U19_05810</name>
</gene>
<dbReference type="PROSITE" id="PS51257">
    <property type="entry name" value="PROKAR_LIPOPROTEIN"/>
    <property type="match status" value="1"/>
</dbReference>
<sequence length="501" mass="54588">MKLKNVFKLFSIALLGTFTVFTSCGEDGEDGEDGMDVTSFAKVAKVAFGDGVPEISAYDVQTQTVFSTNSEAKEVEVIDISDVGNPEVKMPIDVTAYGGNVNSVACKNGYLAIAIEAEDKQANGKVVVFKTDDLLTPYADVTAGALPDMVTFTPDGKYILSANEGEPNDDYDVDPKGSITLIEVETKTATQIYFDAFNIEEATLEEKGFRVFGPGADLSTDVEPEYITVSSNSKTAFIALQENNGIAKLDIDSKTITDIYPLGTKDYSKVAFDLSDKDGNTGNLQFWPVLSFYQPDAIDYFEIGGNGYIITANEGDARDYDGYSEEERGDDLTLDPTIFGDPSELQAEENLGRLKVTTANGDTDGDGDVDQIYGYGARSFSIWSTSGQLLFDSGNEFTLMTLFDFGNYPENRSDDKGTEPEAVTTFVEGDNTYAVIGLERSGDVLIYNIRDIYNPFFVQRLRNTSPEGLLVVDAEDSPNAKTLLVVSNEFPEDATLNIYSK</sequence>
<comment type="caution">
    <text evidence="2">The sequence shown here is derived from an EMBL/GenBank/DDBJ whole genome shotgun (WGS) entry which is preliminary data.</text>
</comment>
<dbReference type="Pfam" id="PF22494">
    <property type="entry name" value="choice_anch_I"/>
    <property type="match status" value="1"/>
</dbReference>
<proteinExistence type="predicted"/>
<dbReference type="PANTHER" id="PTHR46928:SF1">
    <property type="entry name" value="MESENCHYME-SPECIFIC CELL SURFACE GLYCOPROTEIN"/>
    <property type="match status" value="1"/>
</dbReference>
<name>A0A923KLG6_9FLAO</name>
<dbReference type="AlphaFoldDB" id="A0A923KLG6"/>
<dbReference type="Gene3D" id="2.130.10.10">
    <property type="entry name" value="YVTN repeat-like/Quinoprotein amine dehydrogenase"/>
    <property type="match status" value="1"/>
</dbReference>
<protein>
    <submittedName>
        <fullName evidence="2">Choice-of-anchor I family protein</fullName>
    </submittedName>
</protein>
<accession>A0A923KLG6</accession>
<evidence type="ECO:0000313" key="2">
    <source>
        <dbReference type="EMBL" id="MBC3757910.1"/>
    </source>
</evidence>
<dbReference type="NCBIfam" id="NF038117">
    <property type="entry name" value="choice_anch_I"/>
    <property type="match status" value="1"/>
</dbReference>
<evidence type="ECO:0000259" key="1">
    <source>
        <dbReference type="Pfam" id="PF22494"/>
    </source>
</evidence>
<dbReference type="EMBL" id="JACNMF010000002">
    <property type="protein sequence ID" value="MBC3757910.1"/>
    <property type="molecule type" value="Genomic_DNA"/>
</dbReference>
<dbReference type="PANTHER" id="PTHR46928">
    <property type="entry name" value="MESENCHYME-SPECIFIC CELL SURFACE GLYCOPROTEIN"/>
    <property type="match status" value="1"/>
</dbReference>
<dbReference type="SUPFAM" id="SSF51004">
    <property type="entry name" value="C-terminal (heme d1) domain of cytochrome cd1-nitrite reductase"/>
    <property type="match status" value="1"/>
</dbReference>